<dbReference type="Proteomes" id="UP000661607">
    <property type="component" value="Unassembled WGS sequence"/>
</dbReference>
<sequence>MSTMVVSLLALGSAGPAGAAGEAGGAGGAVGGAPDDSSGGDGFSIGEPHPDCYFRRA</sequence>
<reference evidence="3 4" key="1">
    <citation type="submission" date="2020-10" db="EMBL/GenBank/DDBJ databases">
        <title>Sequencing the genomes of 1000 actinobacteria strains.</title>
        <authorList>
            <person name="Klenk H.-P."/>
        </authorList>
    </citation>
    <scope>NUCLEOTIDE SEQUENCE [LARGE SCALE GENOMIC DNA]</scope>
    <source>
        <strain evidence="3 4">DSM 43748</strain>
    </source>
</reference>
<feature type="signal peptide" evidence="2">
    <location>
        <begin position="1"/>
        <end position="19"/>
    </location>
</feature>
<feature type="compositionally biased region" description="Gly residues" evidence="1">
    <location>
        <begin position="21"/>
        <end position="31"/>
    </location>
</feature>
<feature type="region of interest" description="Disordered" evidence="1">
    <location>
        <begin position="15"/>
        <end position="57"/>
    </location>
</feature>
<evidence type="ECO:0000256" key="1">
    <source>
        <dbReference type="SAM" id="MobiDB-lite"/>
    </source>
</evidence>
<protein>
    <submittedName>
        <fullName evidence="3">Uncharacterized protein</fullName>
    </submittedName>
</protein>
<proteinExistence type="predicted"/>
<dbReference type="EMBL" id="JADBEF010000001">
    <property type="protein sequence ID" value="MBE1561724.1"/>
    <property type="molecule type" value="Genomic_DNA"/>
</dbReference>
<evidence type="ECO:0000313" key="3">
    <source>
        <dbReference type="EMBL" id="MBE1561724.1"/>
    </source>
</evidence>
<dbReference type="RefSeq" id="WP_358520007.1">
    <property type="nucleotide sequence ID" value="NZ_JBFAKZ010000002.1"/>
</dbReference>
<organism evidence="3 4">
    <name type="scientific">Nonomuraea africana</name>
    <dbReference type="NCBI Taxonomy" id="46171"/>
    <lineage>
        <taxon>Bacteria</taxon>
        <taxon>Bacillati</taxon>
        <taxon>Actinomycetota</taxon>
        <taxon>Actinomycetes</taxon>
        <taxon>Streptosporangiales</taxon>
        <taxon>Streptosporangiaceae</taxon>
        <taxon>Nonomuraea</taxon>
    </lineage>
</organism>
<gene>
    <name evidence="3" type="ORF">H4W81_004503</name>
</gene>
<evidence type="ECO:0000256" key="2">
    <source>
        <dbReference type="SAM" id="SignalP"/>
    </source>
</evidence>
<keyword evidence="2" id="KW-0732">Signal</keyword>
<keyword evidence="4" id="KW-1185">Reference proteome</keyword>
<evidence type="ECO:0000313" key="4">
    <source>
        <dbReference type="Proteomes" id="UP000661607"/>
    </source>
</evidence>
<accession>A0ABR9KI72</accession>
<feature type="compositionally biased region" description="Basic and acidic residues" evidence="1">
    <location>
        <begin position="48"/>
        <end position="57"/>
    </location>
</feature>
<name>A0ABR9KI72_9ACTN</name>
<comment type="caution">
    <text evidence="3">The sequence shown here is derived from an EMBL/GenBank/DDBJ whole genome shotgun (WGS) entry which is preliminary data.</text>
</comment>
<feature type="chain" id="PRO_5047524782" evidence="2">
    <location>
        <begin position="20"/>
        <end position="57"/>
    </location>
</feature>